<sequence>MLNIFGSIVLFFILTFFFVFVVCCACEVAFRLFNKD</sequence>
<keyword evidence="1" id="KW-0472">Membrane</keyword>
<dbReference type="EMBL" id="MN082624">
    <property type="protein sequence ID" value="QDH50328.1"/>
    <property type="molecule type" value="Genomic_DNA"/>
</dbReference>
<protein>
    <submittedName>
        <fullName evidence="2">Uncharacterized protein</fullName>
    </submittedName>
</protein>
<proteinExistence type="predicted"/>
<gene>
    <name evidence="2" type="ORF">VIOLETTEMAD_27</name>
</gene>
<evidence type="ECO:0000313" key="3">
    <source>
        <dbReference type="Proteomes" id="UP000318917"/>
    </source>
</evidence>
<feature type="transmembrane region" description="Helical" evidence="1">
    <location>
        <begin position="6"/>
        <end position="30"/>
    </location>
</feature>
<evidence type="ECO:0000256" key="1">
    <source>
        <dbReference type="SAM" id="Phobius"/>
    </source>
</evidence>
<reference evidence="2 3" key="1">
    <citation type="submission" date="2019-06" db="EMBL/GenBank/DDBJ databases">
        <authorList>
            <person name="Williams E."/>
            <person name="Davis G."/>
            <person name="Huang A."/>
            <person name="Kassa L."/>
            <person name="Looney B."/>
            <person name="McDonouigh C."/>
            <person name="Persinger R."/>
            <person name="Pesino J."/>
            <person name="Temple L."/>
        </authorList>
    </citation>
    <scope>NUCLEOTIDE SEQUENCE [LARGE SCALE GENOMIC DNA]</scope>
</reference>
<evidence type="ECO:0000313" key="2">
    <source>
        <dbReference type="EMBL" id="QDH50328.1"/>
    </source>
</evidence>
<name>A0A514AAM9_9CAUD</name>
<dbReference type="Proteomes" id="UP000318917">
    <property type="component" value="Segment"/>
</dbReference>
<organism evidence="2 3">
    <name type="scientific">Bacillus phage VioletteMad</name>
    <dbReference type="NCBI Taxonomy" id="2023952"/>
    <lineage>
        <taxon>Viruses</taxon>
        <taxon>Duplodnaviria</taxon>
        <taxon>Heunggongvirae</taxon>
        <taxon>Uroviricota</taxon>
        <taxon>Caudoviricetes</taxon>
        <taxon>Salasmaviridae</taxon>
        <taxon>Northropvirinae</taxon>
        <taxon>Claudivirus</taxon>
        <taxon>Claudivirus konjotrouble</taxon>
    </lineage>
</organism>
<accession>A0A514AAM9</accession>
<keyword evidence="1" id="KW-1133">Transmembrane helix</keyword>
<keyword evidence="1" id="KW-0812">Transmembrane</keyword>